<dbReference type="SUPFAM" id="SSF55979">
    <property type="entry name" value="DNA clamp"/>
    <property type="match status" value="3"/>
</dbReference>
<dbReference type="InterPro" id="IPR022637">
    <property type="entry name" value="DNA_polIII_beta_cen"/>
</dbReference>
<evidence type="ECO:0000256" key="9">
    <source>
        <dbReference type="PIRNR" id="PIRNR000804"/>
    </source>
</evidence>
<dbReference type="PANTHER" id="PTHR30478:SF0">
    <property type="entry name" value="BETA SLIDING CLAMP"/>
    <property type="match status" value="1"/>
</dbReference>
<feature type="domain" description="DNA polymerase III beta sliding clamp N-terminal" evidence="10">
    <location>
        <begin position="1"/>
        <end position="118"/>
    </location>
</feature>
<dbReference type="GO" id="GO:0006271">
    <property type="term" value="P:DNA strand elongation involved in DNA replication"/>
    <property type="evidence" value="ECO:0007669"/>
    <property type="project" value="TreeGrafter"/>
</dbReference>
<evidence type="ECO:0000256" key="5">
    <source>
        <dbReference type="ARBA" id="ARBA00022695"/>
    </source>
</evidence>
<proteinExistence type="inferred from homology"/>
<gene>
    <name evidence="13" type="ORF">A3C71_00370</name>
</gene>
<evidence type="ECO:0000256" key="1">
    <source>
        <dbReference type="ARBA" id="ARBA00004496"/>
    </source>
</evidence>
<dbReference type="EMBL" id="MGJT01000010">
    <property type="protein sequence ID" value="OGN13056.1"/>
    <property type="molecule type" value="Genomic_DNA"/>
</dbReference>
<accession>A0A1F8FKT8</accession>
<evidence type="ECO:0000256" key="7">
    <source>
        <dbReference type="ARBA" id="ARBA00022932"/>
    </source>
</evidence>
<dbReference type="Gene3D" id="3.70.10.10">
    <property type="match status" value="1"/>
</dbReference>
<evidence type="ECO:0000256" key="4">
    <source>
        <dbReference type="ARBA" id="ARBA00022679"/>
    </source>
</evidence>
<dbReference type="SMART" id="SM00480">
    <property type="entry name" value="POL3Bc"/>
    <property type="match status" value="1"/>
</dbReference>
<comment type="similarity">
    <text evidence="2 9">Belongs to the beta sliding clamp family.</text>
</comment>
<evidence type="ECO:0000313" key="14">
    <source>
        <dbReference type="Proteomes" id="UP000178197"/>
    </source>
</evidence>
<feature type="domain" description="DNA polymerase III beta sliding clamp C-terminal" evidence="12">
    <location>
        <begin position="242"/>
        <end position="361"/>
    </location>
</feature>
<dbReference type="PIRSF" id="PIRSF000804">
    <property type="entry name" value="DNA_pol_III_b"/>
    <property type="match status" value="1"/>
</dbReference>
<dbReference type="InterPro" id="IPR046938">
    <property type="entry name" value="DNA_clamp_sf"/>
</dbReference>
<evidence type="ECO:0000256" key="2">
    <source>
        <dbReference type="ARBA" id="ARBA00010752"/>
    </source>
</evidence>
<dbReference type="GO" id="GO:0005737">
    <property type="term" value="C:cytoplasm"/>
    <property type="evidence" value="ECO:0007669"/>
    <property type="project" value="UniProtKB-SubCell"/>
</dbReference>
<dbReference type="GO" id="GO:0003887">
    <property type="term" value="F:DNA-directed DNA polymerase activity"/>
    <property type="evidence" value="ECO:0007669"/>
    <property type="project" value="UniProtKB-UniRule"/>
</dbReference>
<dbReference type="Pfam" id="PF02768">
    <property type="entry name" value="DNA_pol3_beta_3"/>
    <property type="match status" value="1"/>
</dbReference>
<feature type="domain" description="DNA polymerase III beta sliding clamp central" evidence="11">
    <location>
        <begin position="138"/>
        <end position="240"/>
    </location>
</feature>
<evidence type="ECO:0000256" key="8">
    <source>
        <dbReference type="ARBA" id="ARBA00023125"/>
    </source>
</evidence>
<dbReference type="Pfam" id="PF02767">
    <property type="entry name" value="DNA_pol3_beta_2"/>
    <property type="match status" value="1"/>
</dbReference>
<dbReference type="InterPro" id="IPR001001">
    <property type="entry name" value="DNA_polIII_beta"/>
</dbReference>
<comment type="function">
    <text evidence="9">Confers DNA tethering and processivity to DNA polymerases and other proteins. Acts as a clamp, forming a ring around DNA (a reaction catalyzed by the clamp-loading complex) which diffuses in an ATP-independent manner freely and bidirectionally along dsDNA. Initially characterized for its ability to contact the catalytic subunit of DNA polymerase III (Pol III), a complex, multichain enzyme responsible for most of the replicative synthesis in bacteria; Pol III exhibits 3'-5' exonuclease proofreading activity. The beta chain is required for initiation of replication as well as for processivity of DNA replication.</text>
</comment>
<dbReference type="PANTHER" id="PTHR30478">
    <property type="entry name" value="DNA POLYMERASE III SUBUNIT BETA"/>
    <property type="match status" value="1"/>
</dbReference>
<evidence type="ECO:0000256" key="3">
    <source>
        <dbReference type="ARBA" id="ARBA00022490"/>
    </source>
</evidence>
<evidence type="ECO:0000256" key="6">
    <source>
        <dbReference type="ARBA" id="ARBA00022705"/>
    </source>
</evidence>
<keyword evidence="5 9" id="KW-0548">Nucleotidyltransferase</keyword>
<keyword evidence="4 9" id="KW-0808">Transferase</keyword>
<evidence type="ECO:0000259" key="10">
    <source>
        <dbReference type="Pfam" id="PF00712"/>
    </source>
</evidence>
<organism evidence="13 14">
    <name type="scientific">Candidatus Yanofskybacteria bacterium RIFCSPHIGHO2_02_FULL_43_15c</name>
    <dbReference type="NCBI Taxonomy" id="1802679"/>
    <lineage>
        <taxon>Bacteria</taxon>
        <taxon>Candidatus Yanofskyibacteriota</taxon>
    </lineage>
</organism>
<evidence type="ECO:0000259" key="11">
    <source>
        <dbReference type="Pfam" id="PF02767"/>
    </source>
</evidence>
<reference evidence="13 14" key="1">
    <citation type="journal article" date="2016" name="Nat. Commun.">
        <title>Thousands of microbial genomes shed light on interconnected biogeochemical processes in an aquifer system.</title>
        <authorList>
            <person name="Anantharaman K."/>
            <person name="Brown C.T."/>
            <person name="Hug L.A."/>
            <person name="Sharon I."/>
            <person name="Castelle C.J."/>
            <person name="Probst A.J."/>
            <person name="Thomas B.C."/>
            <person name="Singh A."/>
            <person name="Wilkins M.J."/>
            <person name="Karaoz U."/>
            <person name="Brodie E.L."/>
            <person name="Williams K.H."/>
            <person name="Hubbard S.S."/>
            <person name="Banfield J.F."/>
        </authorList>
    </citation>
    <scope>NUCLEOTIDE SEQUENCE [LARGE SCALE GENOMIC DNA]</scope>
</reference>
<dbReference type="GO" id="GO:0008408">
    <property type="term" value="F:3'-5' exonuclease activity"/>
    <property type="evidence" value="ECO:0007669"/>
    <property type="project" value="InterPro"/>
</dbReference>
<sequence length="362" mass="40627">MIITTNQKNLKEGLGVVEKIVSRNTALPILQNIVLKTENGRLKLSSTNLEIGISFWLGAKVEEEGEIAVPARIFSDFINNIRDEKITLKSKDNTLLASSNNYQTKIIGFSAKDFPIIPRTKEKPFNMVEAGNLFDLFNTVIDATALSDTRPELAGVFVNFLTETVEAAATDSFHLAEKVLNKKNQGLKSIIIPRQTAQELIRVLSDLSGDVSISISENQIFFSSPDWEVVSRLIDGRYPDYKKIIPEKWLARVLVNKKVLEENIRLASIFSSSIFDIKISAKEKGLKISAKNSDRGEISSFTEANLKNEPFELTVNYRYFLDGLKTIPTENVILEFTGEGNPLILRPEGRNDITYLIMPLRN</sequence>
<dbReference type="CDD" id="cd00140">
    <property type="entry name" value="beta_clamp"/>
    <property type="match status" value="1"/>
</dbReference>
<comment type="subunit">
    <text evidence="9">Forms a ring-shaped head-to-tail homodimer around DNA.</text>
</comment>
<evidence type="ECO:0000259" key="12">
    <source>
        <dbReference type="Pfam" id="PF02768"/>
    </source>
</evidence>
<keyword evidence="6 9" id="KW-0235">DNA replication</keyword>
<keyword evidence="3 9" id="KW-0963">Cytoplasm</keyword>
<dbReference type="InterPro" id="IPR022634">
    <property type="entry name" value="DNA_polIII_beta_N"/>
</dbReference>
<dbReference type="NCBIfam" id="TIGR00663">
    <property type="entry name" value="dnan"/>
    <property type="match status" value="1"/>
</dbReference>
<evidence type="ECO:0000313" key="13">
    <source>
        <dbReference type="EMBL" id="OGN13056.1"/>
    </source>
</evidence>
<protein>
    <recommendedName>
        <fullName evidence="9">Beta sliding clamp</fullName>
    </recommendedName>
</protein>
<dbReference type="Proteomes" id="UP000178197">
    <property type="component" value="Unassembled WGS sequence"/>
</dbReference>
<name>A0A1F8FKT8_9BACT</name>
<dbReference type="Gene3D" id="3.10.150.10">
    <property type="entry name" value="DNA Polymerase III, subunit A, domain 2"/>
    <property type="match status" value="1"/>
</dbReference>
<keyword evidence="8" id="KW-0238">DNA-binding</keyword>
<comment type="subcellular location">
    <subcellularLocation>
        <location evidence="1 9">Cytoplasm</location>
    </subcellularLocation>
</comment>
<dbReference type="AlphaFoldDB" id="A0A1F8FKT8"/>
<dbReference type="Pfam" id="PF00712">
    <property type="entry name" value="DNA_pol3_beta"/>
    <property type="match status" value="1"/>
</dbReference>
<comment type="caution">
    <text evidence="13">The sequence shown here is derived from an EMBL/GenBank/DDBJ whole genome shotgun (WGS) entry which is preliminary data.</text>
</comment>
<dbReference type="GO" id="GO:0009360">
    <property type="term" value="C:DNA polymerase III complex"/>
    <property type="evidence" value="ECO:0007669"/>
    <property type="project" value="InterPro"/>
</dbReference>
<keyword evidence="7 9" id="KW-0239">DNA-directed DNA polymerase</keyword>
<dbReference type="GO" id="GO:0003677">
    <property type="term" value="F:DNA binding"/>
    <property type="evidence" value="ECO:0007669"/>
    <property type="project" value="UniProtKB-UniRule"/>
</dbReference>
<dbReference type="InterPro" id="IPR022635">
    <property type="entry name" value="DNA_polIII_beta_C"/>
</dbReference>